<evidence type="ECO:0000313" key="2">
    <source>
        <dbReference type="Proteomes" id="UP000494120"/>
    </source>
</evidence>
<protein>
    <submittedName>
        <fullName evidence="1">Uncharacterized protein</fullName>
    </submittedName>
</protein>
<evidence type="ECO:0000313" key="1">
    <source>
        <dbReference type="EMBL" id="VWD49727.1"/>
    </source>
</evidence>
<comment type="caution">
    <text evidence="1">The sequence shown here is derived from an EMBL/GenBank/DDBJ whole genome shotgun (WGS) entry which is preliminary data.</text>
</comment>
<name>A0ABY6Y7G9_9BURK</name>
<dbReference type="EMBL" id="CABVQG010000084">
    <property type="protein sequence ID" value="VWD49727.1"/>
    <property type="molecule type" value="Genomic_DNA"/>
</dbReference>
<dbReference type="Proteomes" id="UP000494120">
    <property type="component" value="Unassembled WGS sequence"/>
</dbReference>
<gene>
    <name evidence="1" type="ORF">BLA17378_08630</name>
</gene>
<reference evidence="1 2" key="1">
    <citation type="submission" date="2019-09" db="EMBL/GenBank/DDBJ databases">
        <authorList>
            <person name="Depoorter E."/>
        </authorList>
    </citation>
    <scope>NUCLEOTIDE SEQUENCE [LARGE SCALE GENOMIC DNA]</scope>
    <source>
        <strain evidence="1 2">R-17378</strain>
    </source>
</reference>
<organism evidence="1 2">
    <name type="scientific">Burkholderia aenigmatica</name>
    <dbReference type="NCBI Taxonomy" id="2015348"/>
    <lineage>
        <taxon>Bacteria</taxon>
        <taxon>Pseudomonadati</taxon>
        <taxon>Pseudomonadota</taxon>
        <taxon>Betaproteobacteria</taxon>
        <taxon>Burkholderiales</taxon>
        <taxon>Burkholderiaceae</taxon>
        <taxon>Burkholderia</taxon>
        <taxon>Burkholderia cepacia complex</taxon>
    </lineage>
</organism>
<sequence length="60" mass="6913">MNIATMSQRELLAQINVASNARRRYELADGNRWRDETHAREAVGAELCALEAEWRKRNLG</sequence>
<dbReference type="RefSeq" id="WP_174963565.1">
    <property type="nucleotide sequence ID" value="NZ_CABVQG010000084.1"/>
</dbReference>
<keyword evidence="2" id="KW-1185">Reference proteome</keyword>
<accession>A0ABY6Y7G9</accession>
<proteinExistence type="predicted"/>